<evidence type="ECO:0008006" key="4">
    <source>
        <dbReference type="Google" id="ProtNLM"/>
    </source>
</evidence>
<feature type="chain" id="PRO_5025068293" description="F-box domain-containing protein" evidence="1">
    <location>
        <begin position="25"/>
        <end position="539"/>
    </location>
</feature>
<dbReference type="Gene3D" id="3.80.10.10">
    <property type="entry name" value="Ribonuclease Inhibitor"/>
    <property type="match status" value="1"/>
</dbReference>
<organism evidence="2 3">
    <name type="scientific">Aspergillus pseudonomiae</name>
    <dbReference type="NCBI Taxonomy" id="1506151"/>
    <lineage>
        <taxon>Eukaryota</taxon>
        <taxon>Fungi</taxon>
        <taxon>Dikarya</taxon>
        <taxon>Ascomycota</taxon>
        <taxon>Pezizomycotina</taxon>
        <taxon>Eurotiomycetes</taxon>
        <taxon>Eurotiomycetidae</taxon>
        <taxon>Eurotiales</taxon>
        <taxon>Aspergillaceae</taxon>
        <taxon>Aspergillus</taxon>
        <taxon>Aspergillus subgen. Circumdati</taxon>
    </lineage>
</organism>
<dbReference type="EMBL" id="ML736762">
    <property type="protein sequence ID" value="KAE8405232.1"/>
    <property type="molecule type" value="Genomic_DNA"/>
</dbReference>
<dbReference type="SUPFAM" id="SSF52047">
    <property type="entry name" value="RNI-like"/>
    <property type="match status" value="1"/>
</dbReference>
<name>A0A5N7DFM7_9EURO</name>
<reference evidence="2 3" key="1">
    <citation type="submission" date="2019-04" db="EMBL/GenBank/DDBJ databases">
        <authorList>
            <consortium name="DOE Joint Genome Institute"/>
            <person name="Mondo S."/>
            <person name="Kjaerbolling I."/>
            <person name="Vesth T."/>
            <person name="Frisvad J.C."/>
            <person name="Nybo J.L."/>
            <person name="Theobald S."/>
            <person name="Kildgaard S."/>
            <person name="Isbrandt T."/>
            <person name="Kuo A."/>
            <person name="Sato A."/>
            <person name="Lyhne E.K."/>
            <person name="Kogle M.E."/>
            <person name="Wiebenga A."/>
            <person name="Kun R.S."/>
            <person name="Lubbers R.J."/>
            <person name="Makela M.R."/>
            <person name="Barry K."/>
            <person name="Chovatia M."/>
            <person name="Clum A."/>
            <person name="Daum C."/>
            <person name="Haridas S."/>
            <person name="He G."/>
            <person name="LaButti K."/>
            <person name="Lipzen A."/>
            <person name="Riley R."/>
            <person name="Salamov A."/>
            <person name="Simmons B.A."/>
            <person name="Magnuson J.K."/>
            <person name="Henrissat B."/>
            <person name="Mortensen U.H."/>
            <person name="Larsen T.O."/>
            <person name="Devries R.P."/>
            <person name="Grigoriev I.V."/>
            <person name="Machida M."/>
            <person name="Baker S.E."/>
            <person name="Andersen M.R."/>
            <person name="Cantor M.N."/>
            <person name="Hua S.X."/>
        </authorList>
    </citation>
    <scope>NUCLEOTIDE SEQUENCE [LARGE SCALE GENOMIC DNA]</scope>
    <source>
        <strain evidence="2 3">CBS 119388</strain>
    </source>
</reference>
<protein>
    <recommendedName>
        <fullName evidence="4">F-box domain-containing protein</fullName>
    </recommendedName>
</protein>
<keyword evidence="3" id="KW-1185">Reference proteome</keyword>
<dbReference type="InterPro" id="IPR032675">
    <property type="entry name" value="LRR_dom_sf"/>
</dbReference>
<dbReference type="AlphaFoldDB" id="A0A5N7DFM7"/>
<evidence type="ECO:0000256" key="1">
    <source>
        <dbReference type="SAM" id="SignalP"/>
    </source>
</evidence>
<keyword evidence="1" id="KW-0732">Signal</keyword>
<evidence type="ECO:0000313" key="2">
    <source>
        <dbReference type="EMBL" id="KAE8405232.1"/>
    </source>
</evidence>
<gene>
    <name evidence="2" type="ORF">BDV37DRAFT_282187</name>
</gene>
<accession>A0A5N7DFM7</accession>
<sequence>MPLRFDKLPLLVLYLVFDYIRASAKTLCSLALVNQACNNFVAPFLYGNLEINISSPPKLLEDLAKIEESPRRKGLTKYVRHLRILGCMHLSTSGYNSQWIPVYDDNHRKRHDAVNEYLGKDSSDGSEEDISKAWTPLAEMIQKCQHLRELIWVCPNQLPPCILKAVQQCHPACHLDMRFFLLRSLRDAATTPHELDLVQSRCLHSITMTTVRSELHQKPGDNEKAIFEVITLAPNIKHLNVIYVPYRRLRDRTPSSWKGFVPPPNHSYKGALVSLSYFGRSGVSVEDIAKWSNCTDMSKIRYLRLGGVSDPQVFEHLTQSVKSMSLDLLGLAVYLNHNANEQLLYALECLLEQLIPLKEFSLRGCFPVSILDKLFHRHGPTLRKLDLYPLLRSTGPWNEITTVDSEVFRTIQNQCPILESLTIYTPNSAAEVLDDRSLQRVCPSLPYLYELELCVAYPYFSMPEGTPRKIWDLIERHKRGCRLNRLIISDLTTTVILSTREGEMNGEVESLSLGKDIWEELKEAKALHGDSAVEYYYQV</sequence>
<dbReference type="OrthoDB" id="3945550at2759"/>
<feature type="signal peptide" evidence="1">
    <location>
        <begin position="1"/>
        <end position="24"/>
    </location>
</feature>
<dbReference type="RefSeq" id="XP_031942551.1">
    <property type="nucleotide sequence ID" value="XM_032086982.1"/>
</dbReference>
<proteinExistence type="predicted"/>
<dbReference type="Proteomes" id="UP000325579">
    <property type="component" value="Unassembled WGS sequence"/>
</dbReference>
<evidence type="ECO:0000313" key="3">
    <source>
        <dbReference type="Proteomes" id="UP000325579"/>
    </source>
</evidence>
<dbReference type="GeneID" id="43671673"/>